<evidence type="ECO:0000313" key="1">
    <source>
        <dbReference type="EMBL" id="PCG08271.1"/>
    </source>
</evidence>
<proteinExistence type="predicted"/>
<keyword evidence="2" id="KW-1185">Reference proteome</keyword>
<evidence type="ECO:0000313" key="2">
    <source>
        <dbReference type="Proteomes" id="UP000218784"/>
    </source>
</evidence>
<reference evidence="1 2" key="1">
    <citation type="submission" date="2017-09" db="EMBL/GenBank/DDBJ databases">
        <title>Sphingomonas ginsenosidimutans KACC 14949, whole genome shotgun sequence.</title>
        <authorList>
            <person name="Feng G."/>
            <person name="Zhu H."/>
        </authorList>
    </citation>
    <scope>NUCLEOTIDE SEQUENCE [LARGE SCALE GENOMIC DNA]</scope>
    <source>
        <strain evidence="1 2">KACC 14949</strain>
    </source>
</reference>
<dbReference type="AlphaFoldDB" id="A0A2A4HW65"/>
<gene>
    <name evidence="1" type="ORF">COA17_14550</name>
</gene>
<dbReference type="InterPro" id="IPR045617">
    <property type="entry name" value="DUF6445"/>
</dbReference>
<name>A0A2A4HW65_9SPHN</name>
<dbReference type="Pfam" id="PF20043">
    <property type="entry name" value="DUF6445"/>
    <property type="match status" value="1"/>
</dbReference>
<dbReference type="RefSeq" id="WP_096613417.1">
    <property type="nucleotide sequence ID" value="NZ_NWVD01000007.1"/>
</dbReference>
<dbReference type="EMBL" id="NWVD01000007">
    <property type="protein sequence ID" value="PCG08271.1"/>
    <property type="molecule type" value="Genomic_DNA"/>
</dbReference>
<dbReference type="Proteomes" id="UP000218784">
    <property type="component" value="Unassembled WGS sequence"/>
</dbReference>
<organism evidence="1 2">
    <name type="scientific">Sphingomonas ginsenosidimutans</name>
    <dbReference type="NCBI Taxonomy" id="862134"/>
    <lineage>
        <taxon>Bacteria</taxon>
        <taxon>Pseudomonadati</taxon>
        <taxon>Pseudomonadota</taxon>
        <taxon>Alphaproteobacteria</taxon>
        <taxon>Sphingomonadales</taxon>
        <taxon>Sphingomonadaceae</taxon>
        <taxon>Sphingomonas</taxon>
    </lineage>
</organism>
<accession>A0A2A4HW65</accession>
<sequence>MVPQLLRFGKGEHRVVQLDGLDIDPAGVVDLAAALAPFPRGPNPNYPGVRRVLHEADGGAFAYACALLEACAPYVGGAFDMDGFDLIEASFSIVTTPPSRLAPAQRAPHVDSTDPRYLAVMHFLGGVAGSGTAFYRQRSTGIEAVTPATLATFVAAARRESATLDGYIHGSNAAFEEIGRVAAVPGRVLIYQGALLHSGIIPPDLPLDADPRRGRLTANLFVKGQ</sequence>
<comment type="caution">
    <text evidence="1">The sequence shown here is derived from an EMBL/GenBank/DDBJ whole genome shotgun (WGS) entry which is preliminary data.</text>
</comment>
<protein>
    <submittedName>
        <fullName evidence="1">Uncharacterized protein</fullName>
    </submittedName>
</protein>